<feature type="signal peptide" evidence="1">
    <location>
        <begin position="1"/>
        <end position="25"/>
    </location>
</feature>
<dbReference type="InterPro" id="IPR025295">
    <property type="entry name" value="eCIS_core_dom"/>
</dbReference>
<keyword evidence="4" id="KW-1185">Reference proteome</keyword>
<evidence type="ECO:0000313" key="3">
    <source>
        <dbReference type="EMBL" id="PPE73598.1"/>
    </source>
</evidence>
<evidence type="ECO:0000259" key="2">
    <source>
        <dbReference type="Pfam" id="PF13699"/>
    </source>
</evidence>
<dbReference type="AlphaFoldDB" id="A0A2S5TFJ3"/>
<reference evidence="3 4" key="1">
    <citation type="submission" date="2018-02" db="EMBL/GenBank/DDBJ databases">
        <title>Genome sequencing of Solimonas sp. HR-BB.</title>
        <authorList>
            <person name="Lee Y."/>
            <person name="Jeon C.O."/>
        </authorList>
    </citation>
    <scope>NUCLEOTIDE SEQUENCE [LARGE SCALE GENOMIC DNA]</scope>
    <source>
        <strain evidence="3 4">HR-BB</strain>
    </source>
</reference>
<accession>A0A2S5TFJ3</accession>
<protein>
    <recommendedName>
        <fullName evidence="2">eCIS core domain-containing protein</fullName>
    </recommendedName>
</protein>
<dbReference type="OrthoDB" id="7597153at2"/>
<dbReference type="Proteomes" id="UP000238220">
    <property type="component" value="Unassembled WGS sequence"/>
</dbReference>
<organism evidence="3 4">
    <name type="scientific">Solimonas fluminis</name>
    <dbReference type="NCBI Taxonomy" id="2086571"/>
    <lineage>
        <taxon>Bacteria</taxon>
        <taxon>Pseudomonadati</taxon>
        <taxon>Pseudomonadota</taxon>
        <taxon>Gammaproteobacteria</taxon>
        <taxon>Nevskiales</taxon>
        <taxon>Nevskiaceae</taxon>
        <taxon>Solimonas</taxon>
    </lineage>
</organism>
<name>A0A2S5TFJ3_9GAMM</name>
<keyword evidence="1" id="KW-0732">Signal</keyword>
<dbReference type="Pfam" id="PF13699">
    <property type="entry name" value="eCIS_core"/>
    <property type="match status" value="1"/>
</dbReference>
<comment type="caution">
    <text evidence="3">The sequence shown here is derived from an EMBL/GenBank/DDBJ whole genome shotgun (WGS) entry which is preliminary data.</text>
</comment>
<evidence type="ECO:0000256" key="1">
    <source>
        <dbReference type="SAM" id="SignalP"/>
    </source>
</evidence>
<evidence type="ECO:0000313" key="4">
    <source>
        <dbReference type="Proteomes" id="UP000238220"/>
    </source>
</evidence>
<feature type="chain" id="PRO_5015733613" description="eCIS core domain-containing protein" evidence="1">
    <location>
        <begin position="26"/>
        <end position="207"/>
    </location>
</feature>
<gene>
    <name evidence="3" type="ORF">C3942_12410</name>
</gene>
<proteinExistence type="predicted"/>
<dbReference type="EMBL" id="PSNW01000006">
    <property type="protein sequence ID" value="PPE73598.1"/>
    <property type="molecule type" value="Genomic_DNA"/>
</dbReference>
<sequence length="207" mass="22781">MNVTRIFLLVAGLLAAGLRPSAVPAADWGFELDPEALGRFRQQAEAYAAPLLRDAILRSRQEALSAGTQPIPPAMRERLRGYYRDDLLDRVRWRSGGGSEISLQLHAIQYGDRAAITLNEVVVFAREPDALGDAALWAHELWHVEQFGRWGVGGFAERYVRDYRAVEAEAEQAAAGYLSWLTRRPVHSRAAAASGKIAASIPPPEPP</sequence>
<feature type="domain" description="eCIS core" evidence="2">
    <location>
        <begin position="70"/>
        <end position="148"/>
    </location>
</feature>